<organism evidence="2">
    <name type="scientific">uncultured Nocardioidaceae bacterium</name>
    <dbReference type="NCBI Taxonomy" id="253824"/>
    <lineage>
        <taxon>Bacteria</taxon>
        <taxon>Bacillati</taxon>
        <taxon>Actinomycetota</taxon>
        <taxon>Actinomycetes</taxon>
        <taxon>Propionibacteriales</taxon>
        <taxon>Nocardioidaceae</taxon>
        <taxon>environmental samples</taxon>
    </lineage>
</organism>
<gene>
    <name evidence="2" type="ORF">AVDCRST_MAG24-29</name>
</gene>
<protein>
    <submittedName>
        <fullName evidence="2">Thiol peroxidase, Bcp-type</fullName>
        <ecNumber evidence="2">1.11.1.15</ecNumber>
    </submittedName>
</protein>
<keyword evidence="2" id="KW-0575">Peroxidase</keyword>
<dbReference type="GO" id="GO:0004601">
    <property type="term" value="F:peroxidase activity"/>
    <property type="evidence" value="ECO:0007669"/>
    <property type="project" value="UniProtKB-KW"/>
</dbReference>
<evidence type="ECO:0000313" key="2">
    <source>
        <dbReference type="EMBL" id="CAA9314759.1"/>
    </source>
</evidence>
<feature type="non-terminal residue" evidence="2">
    <location>
        <position position="156"/>
    </location>
</feature>
<accession>A0A6J4KTI4</accession>
<reference evidence="2" key="1">
    <citation type="submission" date="2020-02" db="EMBL/GenBank/DDBJ databases">
        <authorList>
            <person name="Meier V. D."/>
        </authorList>
    </citation>
    <scope>NUCLEOTIDE SEQUENCE</scope>
    <source>
        <strain evidence="2">AVDCRST_MAG24</strain>
    </source>
</reference>
<feature type="compositionally biased region" description="Basic residues" evidence="1">
    <location>
        <begin position="84"/>
        <end position="105"/>
    </location>
</feature>
<feature type="region of interest" description="Disordered" evidence="1">
    <location>
        <begin position="56"/>
        <end position="156"/>
    </location>
</feature>
<name>A0A6J4KTI4_9ACTN</name>
<proteinExistence type="predicted"/>
<feature type="non-terminal residue" evidence="2">
    <location>
        <position position="1"/>
    </location>
</feature>
<dbReference type="EMBL" id="CADCUF010000004">
    <property type="protein sequence ID" value="CAA9314759.1"/>
    <property type="molecule type" value="Genomic_DNA"/>
</dbReference>
<dbReference type="AlphaFoldDB" id="A0A6J4KTI4"/>
<dbReference type="EC" id="1.11.1.15" evidence="2"/>
<sequence length="156" mass="17608">ESTSARRRRTGLHAALRHRRERHALHAARAEGGRVLLPRRHDPRVHHAGVRLQRLPRGAARARVRGARGVPRPGREARAVPGARRPRDHAARRRGQVGARGVRRLRREEALRQGRGGRHPVDVRRRRGGPGPGRAVQRQGHRPRRQAPPRPRAGLL</sequence>
<evidence type="ECO:0000256" key="1">
    <source>
        <dbReference type="SAM" id="MobiDB-lite"/>
    </source>
</evidence>
<keyword evidence="2" id="KW-0560">Oxidoreductase</keyword>